<feature type="transmembrane region" description="Helical" evidence="1">
    <location>
        <begin position="66"/>
        <end position="86"/>
    </location>
</feature>
<dbReference type="InterPro" id="IPR007038">
    <property type="entry name" value="HupE_UreJ"/>
</dbReference>
<evidence type="ECO:0000313" key="4">
    <source>
        <dbReference type="Proteomes" id="UP000295793"/>
    </source>
</evidence>
<protein>
    <submittedName>
        <fullName evidence="3">Urease accessory protein</fullName>
    </submittedName>
</protein>
<dbReference type="RefSeq" id="WP_132702464.1">
    <property type="nucleotide sequence ID" value="NZ_SLZR01000013.1"/>
</dbReference>
<evidence type="ECO:0000256" key="2">
    <source>
        <dbReference type="SAM" id="SignalP"/>
    </source>
</evidence>
<keyword evidence="4" id="KW-1185">Reference proteome</keyword>
<dbReference type="EMBL" id="SLZR01000013">
    <property type="protein sequence ID" value="TCS38994.1"/>
    <property type="molecule type" value="Genomic_DNA"/>
</dbReference>
<dbReference type="Pfam" id="PF04955">
    <property type="entry name" value="HupE_UreJ"/>
    <property type="match status" value="1"/>
</dbReference>
<keyword evidence="2" id="KW-0732">Signal</keyword>
<evidence type="ECO:0000313" key="3">
    <source>
        <dbReference type="EMBL" id="TCS38994.1"/>
    </source>
</evidence>
<feature type="chain" id="PRO_5020380503" evidence="2">
    <location>
        <begin position="24"/>
        <end position="180"/>
    </location>
</feature>
<dbReference type="Proteomes" id="UP000295793">
    <property type="component" value="Unassembled WGS sequence"/>
</dbReference>
<feature type="transmembrane region" description="Helical" evidence="1">
    <location>
        <begin position="143"/>
        <end position="165"/>
    </location>
</feature>
<feature type="transmembrane region" description="Helical" evidence="1">
    <location>
        <begin position="41"/>
        <end position="59"/>
    </location>
</feature>
<dbReference type="OrthoDB" id="9808192at2"/>
<evidence type="ECO:0000256" key="1">
    <source>
        <dbReference type="SAM" id="Phobius"/>
    </source>
</evidence>
<keyword evidence="1" id="KW-0812">Transmembrane</keyword>
<proteinExistence type="predicted"/>
<feature type="transmembrane region" description="Helical" evidence="1">
    <location>
        <begin position="118"/>
        <end position="137"/>
    </location>
</feature>
<accession>A0A4R3I1B8</accession>
<sequence length="180" mass="18379">MKKLIHSSIVLLVGAGLSTGALAHAGHEQHSSFMTGLLHPLTGWDHLAALLLVGVFVAVSAKKAAFGLIAFVSFMLVAGFTAGVYWSQAHSVEGLVLASLFALPVCLLLYLKTGALKALALMALGIFSACHGVVQGAEAYGALVQYAGGTLLSSVAVMASVALIVKAVVGVKRRVAAVAQ</sequence>
<name>A0A4R3I1B8_9GAMM</name>
<keyword evidence="1" id="KW-1133">Transmembrane helix</keyword>
<keyword evidence="1" id="KW-0472">Membrane</keyword>
<reference evidence="3 4" key="1">
    <citation type="submission" date="2019-03" db="EMBL/GenBank/DDBJ databases">
        <title>Genomic Encyclopedia of Archaeal and Bacterial Type Strains, Phase II (KMG-II): from individual species to whole genera.</title>
        <authorList>
            <person name="Goeker M."/>
        </authorList>
    </citation>
    <scope>NUCLEOTIDE SEQUENCE [LARGE SCALE GENOMIC DNA]</scope>
    <source>
        <strain evidence="3 4">DSM 15388</strain>
    </source>
</reference>
<feature type="transmembrane region" description="Helical" evidence="1">
    <location>
        <begin position="92"/>
        <end position="111"/>
    </location>
</feature>
<feature type="signal peptide" evidence="2">
    <location>
        <begin position="1"/>
        <end position="23"/>
    </location>
</feature>
<comment type="caution">
    <text evidence="3">The sequence shown here is derived from an EMBL/GenBank/DDBJ whole genome shotgun (WGS) entry which is preliminary data.</text>
</comment>
<organism evidence="3 4">
    <name type="scientific">Reinekea marinisedimentorum</name>
    <dbReference type="NCBI Taxonomy" id="230495"/>
    <lineage>
        <taxon>Bacteria</taxon>
        <taxon>Pseudomonadati</taxon>
        <taxon>Pseudomonadota</taxon>
        <taxon>Gammaproteobacteria</taxon>
        <taxon>Oceanospirillales</taxon>
        <taxon>Saccharospirillaceae</taxon>
        <taxon>Reinekea</taxon>
    </lineage>
</organism>
<gene>
    <name evidence="3" type="ORF">BCF53_11340</name>
</gene>
<dbReference type="AlphaFoldDB" id="A0A4R3I1B8"/>